<reference evidence="2" key="1">
    <citation type="submission" date="2016-10" db="EMBL/GenBank/DDBJ databases">
        <authorList>
            <person name="Varghese N."/>
            <person name="Submissions S."/>
        </authorList>
    </citation>
    <scope>NUCLEOTIDE SEQUENCE [LARGE SCALE GENOMIC DNA]</scope>
    <source>
        <strain evidence="2">SP</strain>
    </source>
</reference>
<accession>A0A1H3U3S4</accession>
<evidence type="ECO:0000313" key="1">
    <source>
        <dbReference type="EMBL" id="SDZ56988.1"/>
    </source>
</evidence>
<dbReference type="Proteomes" id="UP000198935">
    <property type="component" value="Unassembled WGS sequence"/>
</dbReference>
<dbReference type="Gene3D" id="1.10.287.1060">
    <property type="entry name" value="ESAT-6-like"/>
    <property type="match status" value="1"/>
</dbReference>
<evidence type="ECO:0000313" key="2">
    <source>
        <dbReference type="Proteomes" id="UP000198935"/>
    </source>
</evidence>
<keyword evidence="2" id="KW-1185">Reference proteome</keyword>
<name>A0A1H3U3S4_9BACI</name>
<dbReference type="EMBL" id="FNPI01000018">
    <property type="protein sequence ID" value="SDZ56988.1"/>
    <property type="molecule type" value="Genomic_DNA"/>
</dbReference>
<proteinExistence type="predicted"/>
<dbReference type="SUPFAM" id="SSF140453">
    <property type="entry name" value="EsxAB dimer-like"/>
    <property type="match status" value="1"/>
</dbReference>
<protein>
    <submittedName>
        <fullName evidence="1">Uncharacterized conserved protein YukE</fullName>
    </submittedName>
</protein>
<dbReference type="InterPro" id="IPR036689">
    <property type="entry name" value="ESAT-6-like_sf"/>
</dbReference>
<organism evidence="1 2">
    <name type="scientific">Evansella caseinilytica</name>
    <dbReference type="NCBI Taxonomy" id="1503961"/>
    <lineage>
        <taxon>Bacteria</taxon>
        <taxon>Bacillati</taxon>
        <taxon>Bacillota</taxon>
        <taxon>Bacilli</taxon>
        <taxon>Bacillales</taxon>
        <taxon>Bacillaceae</taxon>
        <taxon>Evansella</taxon>
    </lineage>
</organism>
<dbReference type="AlphaFoldDB" id="A0A1H3U3S4"/>
<dbReference type="STRING" id="1503961.SAMN05421736_11826"/>
<gene>
    <name evidence="1" type="ORF">SAMN05421736_11826</name>
</gene>
<dbReference type="OrthoDB" id="4978934at2"/>
<sequence length="103" mass="11636">MTNQIKVDAGAIKGLMENARQVPEQRMDEAINKLKNLSDALSTWEGEAPQGHDELHIELHKTLLKTKSLMITILRTLDQSVENLLEQDKKLGQSMGENSRDRV</sequence>